<feature type="domain" description="YdhG-like" evidence="1">
    <location>
        <begin position="26"/>
        <end position="125"/>
    </location>
</feature>
<protein>
    <submittedName>
        <fullName evidence="2">Uncharacterized protein DUF1801</fullName>
    </submittedName>
</protein>
<evidence type="ECO:0000259" key="1">
    <source>
        <dbReference type="Pfam" id="PF08818"/>
    </source>
</evidence>
<comment type="caution">
    <text evidence="2">The sequence shown here is derived from an EMBL/GenBank/DDBJ whole genome shotgun (WGS) entry which is preliminary data.</text>
</comment>
<dbReference type="OrthoDB" id="1120992at2"/>
<name>A0A419W6D8_9BACT</name>
<dbReference type="Proteomes" id="UP000283387">
    <property type="component" value="Unassembled WGS sequence"/>
</dbReference>
<evidence type="ECO:0000313" key="2">
    <source>
        <dbReference type="EMBL" id="RKD91027.1"/>
    </source>
</evidence>
<dbReference type="Pfam" id="PF08818">
    <property type="entry name" value="DUF1801"/>
    <property type="match status" value="1"/>
</dbReference>
<dbReference type="EMBL" id="RAPN01000001">
    <property type="protein sequence ID" value="RKD91027.1"/>
    <property type="molecule type" value="Genomic_DNA"/>
</dbReference>
<keyword evidence="3" id="KW-1185">Reference proteome</keyword>
<accession>A0A419W6D8</accession>
<gene>
    <name evidence="2" type="ORF">BC643_1376</name>
</gene>
<dbReference type="SUPFAM" id="SSF159888">
    <property type="entry name" value="YdhG-like"/>
    <property type="match status" value="1"/>
</dbReference>
<sequence length="137" mass="16289">MGKMQPMKFRSVEEMLDFLPENELAVVEKLRDMIYANIPEVREKLSYNVPYFSIHSRICFIWPSAIPWGKVERHGIKLGFCKGHLLHDELNYLEKENRKEVYCKTYYKPEDIDEDLLKTFLFEAVEIDRMTAVGKPR</sequence>
<organism evidence="2 3">
    <name type="scientific">Mangrovibacterium diazotrophicum</name>
    <dbReference type="NCBI Taxonomy" id="1261403"/>
    <lineage>
        <taxon>Bacteria</taxon>
        <taxon>Pseudomonadati</taxon>
        <taxon>Bacteroidota</taxon>
        <taxon>Bacteroidia</taxon>
        <taxon>Marinilabiliales</taxon>
        <taxon>Prolixibacteraceae</taxon>
        <taxon>Mangrovibacterium</taxon>
    </lineage>
</organism>
<reference evidence="2 3" key="1">
    <citation type="submission" date="2018-09" db="EMBL/GenBank/DDBJ databases">
        <title>Genomic Encyclopedia of Archaeal and Bacterial Type Strains, Phase II (KMG-II): from individual species to whole genera.</title>
        <authorList>
            <person name="Goeker M."/>
        </authorList>
    </citation>
    <scope>NUCLEOTIDE SEQUENCE [LARGE SCALE GENOMIC DNA]</scope>
    <source>
        <strain evidence="2 3">DSM 27148</strain>
    </source>
</reference>
<proteinExistence type="predicted"/>
<evidence type="ECO:0000313" key="3">
    <source>
        <dbReference type="Proteomes" id="UP000283387"/>
    </source>
</evidence>
<dbReference type="AlphaFoldDB" id="A0A419W6D8"/>
<dbReference type="InterPro" id="IPR014922">
    <property type="entry name" value="YdhG-like"/>
</dbReference>
<dbReference type="Gene3D" id="3.90.1150.200">
    <property type="match status" value="1"/>
</dbReference>